<evidence type="ECO:0000313" key="3">
    <source>
        <dbReference type="RefSeq" id="WP_028309939.1"/>
    </source>
</evidence>
<reference evidence="3" key="1">
    <citation type="submission" date="2025-08" db="UniProtKB">
        <authorList>
            <consortium name="RefSeq"/>
        </authorList>
    </citation>
    <scope>IDENTIFICATION</scope>
</reference>
<feature type="transmembrane region" description="Helical" evidence="1">
    <location>
        <begin position="49"/>
        <end position="72"/>
    </location>
</feature>
<accession>A0A8B6X0U1</accession>
<dbReference type="Pfam" id="PF04367">
    <property type="entry name" value="DUF502"/>
    <property type="match status" value="1"/>
</dbReference>
<keyword evidence="1" id="KW-0812">Transmembrane</keyword>
<sequence length="208" mass="22499">MKKYFVTGLLILVPLVVTVWVLRVIVGTLDQVRDWLPPSLRSATYILEWPGTGVLLAVTIVFVTGLLAHNFIGRRLLDWWEKLLARIPFVSSIYSSVKQVSDTVLSPNGQAFRKAVLVEFPRQGAWTIGFLVGSPGGEVAALLGDDQQTVFVPTAPNPTSGYLIVLPPAQIRELEMSIDEALKFVISLGVVAPGKTPGTTIIVPPAAA</sequence>
<evidence type="ECO:0000256" key="1">
    <source>
        <dbReference type="SAM" id="Phobius"/>
    </source>
</evidence>
<keyword evidence="1" id="KW-1133">Transmembrane helix</keyword>
<keyword evidence="2" id="KW-1185">Reference proteome</keyword>
<dbReference type="AlphaFoldDB" id="A0A8B6X0U1"/>
<evidence type="ECO:0000313" key="2">
    <source>
        <dbReference type="Proteomes" id="UP000675920"/>
    </source>
</evidence>
<organism evidence="2 3">
    <name type="scientific">Derxia gummosa DSM 723</name>
    <dbReference type="NCBI Taxonomy" id="1121388"/>
    <lineage>
        <taxon>Bacteria</taxon>
        <taxon>Pseudomonadati</taxon>
        <taxon>Pseudomonadota</taxon>
        <taxon>Betaproteobacteria</taxon>
        <taxon>Burkholderiales</taxon>
        <taxon>Alcaligenaceae</taxon>
        <taxon>Derxia</taxon>
    </lineage>
</organism>
<dbReference type="RefSeq" id="WP_028309939.1">
    <property type="nucleotide sequence ID" value="NZ_AXWS01000003.1"/>
</dbReference>
<feature type="transmembrane region" description="Helical" evidence="1">
    <location>
        <begin position="7"/>
        <end position="29"/>
    </location>
</feature>
<protein>
    <submittedName>
        <fullName evidence="3">DUF502 domain-containing protein</fullName>
    </submittedName>
</protein>
<dbReference type="PANTHER" id="PTHR31876:SF26">
    <property type="entry name" value="PROTEIN LIKE COV 2"/>
    <property type="match status" value="1"/>
</dbReference>
<dbReference type="InterPro" id="IPR007462">
    <property type="entry name" value="COV1-like"/>
</dbReference>
<proteinExistence type="predicted"/>
<dbReference type="Proteomes" id="UP000675920">
    <property type="component" value="Unplaced"/>
</dbReference>
<keyword evidence="1" id="KW-0472">Membrane</keyword>
<name>A0A8B6X0U1_9BURK</name>
<dbReference type="OrthoDB" id="9780267at2"/>
<dbReference type="PANTHER" id="PTHR31876">
    <property type="entry name" value="COV-LIKE PROTEIN 1"/>
    <property type="match status" value="1"/>
</dbReference>